<feature type="region of interest" description="Disordered" evidence="1">
    <location>
        <begin position="101"/>
        <end position="166"/>
    </location>
</feature>
<dbReference type="PANTHER" id="PTHR40047">
    <property type="entry name" value="UPF0703 PROTEIN YCGQ"/>
    <property type="match status" value="1"/>
</dbReference>
<feature type="domain" description="DUF1980" evidence="3">
    <location>
        <begin position="244"/>
        <end position="333"/>
    </location>
</feature>
<proteinExistence type="predicted"/>
<dbReference type="InterPro" id="IPR052955">
    <property type="entry name" value="UPF0703_membrane_permease"/>
</dbReference>
<organism evidence="4 5">
    <name type="scientific">Actinokineospora globicatena</name>
    <dbReference type="NCBI Taxonomy" id="103729"/>
    <lineage>
        <taxon>Bacteria</taxon>
        <taxon>Bacillati</taxon>
        <taxon>Actinomycetota</taxon>
        <taxon>Actinomycetes</taxon>
        <taxon>Pseudonocardiales</taxon>
        <taxon>Pseudonocardiaceae</taxon>
        <taxon>Actinokineospora</taxon>
    </lineage>
</organism>
<evidence type="ECO:0000256" key="1">
    <source>
        <dbReference type="SAM" id="MobiDB-lite"/>
    </source>
</evidence>
<comment type="caution">
    <text evidence="4">The sequence shown here is derived from an EMBL/GenBank/DDBJ whole genome shotgun (WGS) entry which is preliminary data.</text>
</comment>
<dbReference type="AlphaFoldDB" id="A0A9W6QS73"/>
<dbReference type="InterPro" id="IPR015402">
    <property type="entry name" value="DUF1980"/>
</dbReference>
<dbReference type="NCBIfam" id="TIGR03943">
    <property type="entry name" value="TIGR03943 family putative permease subunit"/>
    <property type="match status" value="1"/>
</dbReference>
<keyword evidence="5" id="KW-1185">Reference proteome</keyword>
<keyword evidence="2" id="KW-0472">Membrane</keyword>
<dbReference type="EMBL" id="BSSD01000007">
    <property type="protein sequence ID" value="GLW93652.1"/>
    <property type="molecule type" value="Genomic_DNA"/>
</dbReference>
<dbReference type="PANTHER" id="PTHR40047:SF1">
    <property type="entry name" value="UPF0703 PROTEIN YCGQ"/>
    <property type="match status" value="1"/>
</dbReference>
<evidence type="ECO:0000259" key="3">
    <source>
        <dbReference type="Pfam" id="PF21537"/>
    </source>
</evidence>
<dbReference type="InterPro" id="IPR048447">
    <property type="entry name" value="DUF1980_C"/>
</dbReference>
<protein>
    <recommendedName>
        <fullName evidence="3">DUF1980 domain-containing protein</fullName>
    </recommendedName>
</protein>
<evidence type="ECO:0000313" key="5">
    <source>
        <dbReference type="Proteomes" id="UP001165042"/>
    </source>
</evidence>
<keyword evidence="2" id="KW-1133">Transmembrane helix</keyword>
<reference evidence="4" key="1">
    <citation type="submission" date="2023-02" db="EMBL/GenBank/DDBJ databases">
        <title>Actinokineospora globicatena NBRC 15670.</title>
        <authorList>
            <person name="Ichikawa N."/>
            <person name="Sato H."/>
            <person name="Tonouchi N."/>
        </authorList>
    </citation>
    <scope>NUCLEOTIDE SEQUENCE</scope>
    <source>
        <strain evidence="4">NBRC 15670</strain>
    </source>
</reference>
<feature type="transmembrane region" description="Helical" evidence="2">
    <location>
        <begin position="172"/>
        <end position="190"/>
    </location>
</feature>
<evidence type="ECO:0000313" key="4">
    <source>
        <dbReference type="EMBL" id="GLW93652.1"/>
    </source>
</evidence>
<accession>A0A9W6QS73</accession>
<name>A0A9W6QS73_9PSEU</name>
<keyword evidence="2" id="KW-0812">Transmembrane</keyword>
<feature type="transmembrane region" description="Helical" evidence="2">
    <location>
        <begin position="7"/>
        <end position="29"/>
    </location>
</feature>
<evidence type="ECO:0000256" key="2">
    <source>
        <dbReference type="SAM" id="Phobius"/>
    </source>
</evidence>
<dbReference type="Proteomes" id="UP001165042">
    <property type="component" value="Unassembled WGS sequence"/>
</dbReference>
<dbReference type="Pfam" id="PF21537">
    <property type="entry name" value="DUF1980_C"/>
    <property type="match status" value="1"/>
</dbReference>
<sequence length="335" mass="34136">MRRETQNILLVLVGGALLKISLTGAYLQYVKPSHQFWLIGGGAVMVALAVISIGRDLIGPRRDPATADTPAQGAADSAVHAAAVPDSAVHAAVGLDPAGRTAVEQDSAGHAGAESTSQAAADHGPDSHGSAGHGPAGHNSADHGSAGHDSTGYGSAGHDHEDGTHDHPARSAWLLLLPVLAIFLIAPPALGADSVLRGDNRAAASRAAGSDGMVAFSPLPAGSPVPVPMSEFAARAAWDSGNSLTDRDVQLSGFVVAQDTDVYLARLSIACCAADAFPVKVKLVGQGTAGLANDTWLQVVGRVEPDTATKENDYIPTLTVSSITEIPQPENPYEG</sequence>
<feature type="compositionally biased region" description="Basic and acidic residues" evidence="1">
    <location>
        <begin position="157"/>
        <end position="166"/>
    </location>
</feature>
<gene>
    <name evidence="4" type="ORF">Aglo03_44680</name>
</gene>
<feature type="transmembrane region" description="Helical" evidence="2">
    <location>
        <begin position="35"/>
        <end position="54"/>
    </location>
</feature>